<dbReference type="GO" id="GO:0005524">
    <property type="term" value="F:ATP binding"/>
    <property type="evidence" value="ECO:0007669"/>
    <property type="project" value="UniProtKB-KW"/>
</dbReference>
<keyword evidence="2" id="KW-0067">ATP-binding</keyword>
<organism evidence="3 4">
    <name type="scientific">Podospora fimiseda</name>
    <dbReference type="NCBI Taxonomy" id="252190"/>
    <lineage>
        <taxon>Eukaryota</taxon>
        <taxon>Fungi</taxon>
        <taxon>Dikarya</taxon>
        <taxon>Ascomycota</taxon>
        <taxon>Pezizomycotina</taxon>
        <taxon>Sordariomycetes</taxon>
        <taxon>Sordariomycetidae</taxon>
        <taxon>Sordariales</taxon>
        <taxon>Podosporaceae</taxon>
        <taxon>Podospora</taxon>
    </lineage>
</organism>
<dbReference type="Gene3D" id="3.90.640.10">
    <property type="entry name" value="Actin, Chain A, domain 4"/>
    <property type="match status" value="1"/>
</dbReference>
<dbReference type="Gene3D" id="3.30.420.40">
    <property type="match status" value="2"/>
</dbReference>
<keyword evidence="1" id="KW-0547">Nucleotide-binding</keyword>
<dbReference type="EMBL" id="MU865290">
    <property type="protein sequence ID" value="KAK4231887.1"/>
    <property type="molecule type" value="Genomic_DNA"/>
</dbReference>
<name>A0AAN7H5J0_9PEZI</name>
<dbReference type="InterPro" id="IPR013126">
    <property type="entry name" value="Hsp_70_fam"/>
</dbReference>
<evidence type="ECO:0000256" key="2">
    <source>
        <dbReference type="ARBA" id="ARBA00022840"/>
    </source>
</evidence>
<dbReference type="InterPro" id="IPR043129">
    <property type="entry name" value="ATPase_NBD"/>
</dbReference>
<protein>
    <recommendedName>
        <fullName evidence="5">Actin-like ATPase domain-containing protein</fullName>
    </recommendedName>
</protein>
<reference evidence="3" key="2">
    <citation type="submission" date="2023-05" db="EMBL/GenBank/DDBJ databases">
        <authorList>
            <consortium name="Lawrence Berkeley National Laboratory"/>
            <person name="Steindorff A."/>
            <person name="Hensen N."/>
            <person name="Bonometti L."/>
            <person name="Westerberg I."/>
            <person name="Brannstrom I.O."/>
            <person name="Guillou S."/>
            <person name="Cros-Aarteil S."/>
            <person name="Calhoun S."/>
            <person name="Haridas S."/>
            <person name="Kuo A."/>
            <person name="Mondo S."/>
            <person name="Pangilinan J."/>
            <person name="Riley R."/>
            <person name="Labutti K."/>
            <person name="Andreopoulos B."/>
            <person name="Lipzen A."/>
            <person name="Chen C."/>
            <person name="Yanf M."/>
            <person name="Daum C."/>
            <person name="Ng V."/>
            <person name="Clum A."/>
            <person name="Ohm R."/>
            <person name="Martin F."/>
            <person name="Silar P."/>
            <person name="Natvig D."/>
            <person name="Lalanne C."/>
            <person name="Gautier V."/>
            <person name="Ament-Velasquez S.L."/>
            <person name="Kruys A."/>
            <person name="Hutchinson M.I."/>
            <person name="Powell A.J."/>
            <person name="Barry K."/>
            <person name="Miller A.N."/>
            <person name="Grigoriev I.V."/>
            <person name="Debuchy R."/>
            <person name="Gladieux P."/>
            <person name="Thoren M.H."/>
            <person name="Johannesson H."/>
        </authorList>
    </citation>
    <scope>NUCLEOTIDE SEQUENCE</scope>
    <source>
        <strain evidence="3">CBS 990.96</strain>
    </source>
</reference>
<comment type="caution">
    <text evidence="3">The sequence shown here is derived from an EMBL/GenBank/DDBJ whole genome shotgun (WGS) entry which is preliminary data.</text>
</comment>
<dbReference type="Pfam" id="PF00012">
    <property type="entry name" value="HSP70"/>
    <property type="match status" value="1"/>
</dbReference>
<dbReference type="SUPFAM" id="SSF53067">
    <property type="entry name" value="Actin-like ATPase domain"/>
    <property type="match status" value="2"/>
</dbReference>
<accession>A0AAN7H5J0</accession>
<dbReference type="GO" id="GO:0140662">
    <property type="term" value="F:ATP-dependent protein folding chaperone"/>
    <property type="evidence" value="ECO:0007669"/>
    <property type="project" value="InterPro"/>
</dbReference>
<dbReference type="PANTHER" id="PTHR14187:SF82">
    <property type="entry name" value="FAMILY CHAPERONE, PUTATIVE (AFU_ORTHOLOGUE AFUA_7G08575)-RELATED"/>
    <property type="match status" value="1"/>
</dbReference>
<gene>
    <name evidence="3" type="ORF">QBC38DRAFT_406535</name>
</gene>
<keyword evidence="4" id="KW-1185">Reference proteome</keyword>
<dbReference type="PANTHER" id="PTHR14187">
    <property type="entry name" value="ALPHA KINASE/ELONGATION FACTOR 2 KINASE"/>
    <property type="match status" value="1"/>
</dbReference>
<proteinExistence type="predicted"/>
<sequence>MAQGERLVIGLDFGTTYSGVAYCDENAAREGTAGVKLIESWPGSKVGTSEKVPSRIAYQTPTTSGATPTILWGNQIKHTTKATVHACMKLRLDEKMKGSQEFRMLLAFLTSRVNGLDIDPSDVLDEPDGPPEYPGKSPVDMVSDYLTRVREAAWKEMEKTYGAELFASLRRELVVTVPAVWSERAKDLTLKAVQRAGFKCSQINLVTEPEAAAIYTLKHMREGPNRHDIKVGDVFVLCDAGGGTVDLISYKITQIEPHFRVEEAAIGSGDKCGATYVDKEFLAWLERWIGSEAYSKIPNEKTRHGSQMMTAFENAKFSFSGNPDDDEIEIRIPGEAGISHDEDLNIDDQVLTINTNQMEQIFLPSVNRTLELIDGQVDSVIKNGLGKPKMVFVVGGFGRNPYLYRKVQEYCQPRGIETRQPPRPWSAVARGAVCRGLELGVNSTGTKIAGVVAVRLSRKHYGTPLAQSWRPSVHHPDDMFIDEYTGLKMAKGQMNWLVDMGDRLPEDIPRVLSVDVSTHFEADETREIGATLVGCSEEVAPRRFADDAAQVICRVRGDFSDVPLSSLPKSRNPKTGKEFYEATFKLQATFANTQITWKLLFRGKEYGSTSVSYDD</sequence>
<evidence type="ECO:0000256" key="1">
    <source>
        <dbReference type="ARBA" id="ARBA00022741"/>
    </source>
</evidence>
<dbReference type="AlphaFoldDB" id="A0AAN7H5J0"/>
<evidence type="ECO:0008006" key="5">
    <source>
        <dbReference type="Google" id="ProtNLM"/>
    </source>
</evidence>
<dbReference type="Proteomes" id="UP001301958">
    <property type="component" value="Unassembled WGS sequence"/>
</dbReference>
<dbReference type="CDD" id="cd10170">
    <property type="entry name" value="ASKHA_NBD_HSP70"/>
    <property type="match status" value="1"/>
</dbReference>
<evidence type="ECO:0000313" key="4">
    <source>
        <dbReference type="Proteomes" id="UP001301958"/>
    </source>
</evidence>
<reference evidence="3" key="1">
    <citation type="journal article" date="2023" name="Mol. Phylogenet. Evol.">
        <title>Genome-scale phylogeny and comparative genomics of the fungal order Sordariales.</title>
        <authorList>
            <person name="Hensen N."/>
            <person name="Bonometti L."/>
            <person name="Westerberg I."/>
            <person name="Brannstrom I.O."/>
            <person name="Guillou S."/>
            <person name="Cros-Aarteil S."/>
            <person name="Calhoun S."/>
            <person name="Haridas S."/>
            <person name="Kuo A."/>
            <person name="Mondo S."/>
            <person name="Pangilinan J."/>
            <person name="Riley R."/>
            <person name="LaButti K."/>
            <person name="Andreopoulos B."/>
            <person name="Lipzen A."/>
            <person name="Chen C."/>
            <person name="Yan M."/>
            <person name="Daum C."/>
            <person name="Ng V."/>
            <person name="Clum A."/>
            <person name="Steindorff A."/>
            <person name="Ohm R.A."/>
            <person name="Martin F."/>
            <person name="Silar P."/>
            <person name="Natvig D.O."/>
            <person name="Lalanne C."/>
            <person name="Gautier V."/>
            <person name="Ament-Velasquez S.L."/>
            <person name="Kruys A."/>
            <person name="Hutchinson M.I."/>
            <person name="Powell A.J."/>
            <person name="Barry K."/>
            <person name="Miller A.N."/>
            <person name="Grigoriev I.V."/>
            <person name="Debuchy R."/>
            <person name="Gladieux P."/>
            <person name="Hiltunen Thoren M."/>
            <person name="Johannesson H."/>
        </authorList>
    </citation>
    <scope>NUCLEOTIDE SEQUENCE</scope>
    <source>
        <strain evidence="3">CBS 990.96</strain>
    </source>
</reference>
<evidence type="ECO:0000313" key="3">
    <source>
        <dbReference type="EMBL" id="KAK4231887.1"/>
    </source>
</evidence>
<dbReference type="PRINTS" id="PR00301">
    <property type="entry name" value="HEATSHOCK70"/>
</dbReference>